<dbReference type="Pfam" id="PF00990">
    <property type="entry name" value="GGDEF"/>
    <property type="match status" value="1"/>
</dbReference>
<reference evidence="4" key="1">
    <citation type="submission" date="2020-02" db="EMBL/GenBank/DDBJ databases">
        <authorList>
            <person name="Meier V. D."/>
        </authorList>
    </citation>
    <scope>NUCLEOTIDE SEQUENCE</scope>
    <source>
        <strain evidence="4">AVDCRST_MAG19</strain>
    </source>
</reference>
<dbReference type="Gene3D" id="3.30.70.270">
    <property type="match status" value="1"/>
</dbReference>
<proteinExistence type="predicted"/>
<feature type="domain" description="PAS" evidence="1">
    <location>
        <begin position="5"/>
        <end position="59"/>
    </location>
</feature>
<dbReference type="CDD" id="cd00130">
    <property type="entry name" value="PAS"/>
    <property type="match status" value="1"/>
</dbReference>
<gene>
    <name evidence="4" type="ORF">AVDCRST_MAG19-1550</name>
</gene>
<feature type="domain" description="GGDEF" evidence="3">
    <location>
        <begin position="162"/>
        <end position="292"/>
    </location>
</feature>
<dbReference type="PANTHER" id="PTHR44757:SF2">
    <property type="entry name" value="BIOFILM ARCHITECTURE MAINTENANCE PROTEIN MBAA"/>
    <property type="match status" value="1"/>
</dbReference>
<dbReference type="SUPFAM" id="SSF55073">
    <property type="entry name" value="Nucleotide cyclase"/>
    <property type="match status" value="1"/>
</dbReference>
<organism evidence="4">
    <name type="scientific">uncultured Thermomicrobiales bacterium</name>
    <dbReference type="NCBI Taxonomy" id="1645740"/>
    <lineage>
        <taxon>Bacteria</taxon>
        <taxon>Pseudomonadati</taxon>
        <taxon>Thermomicrobiota</taxon>
        <taxon>Thermomicrobia</taxon>
        <taxon>Thermomicrobiales</taxon>
        <taxon>environmental samples</taxon>
    </lineage>
</organism>
<dbReference type="Pfam" id="PF13188">
    <property type="entry name" value="PAS_8"/>
    <property type="match status" value="1"/>
</dbReference>
<name>A0A6J4U5Z5_9BACT</name>
<evidence type="ECO:0000259" key="1">
    <source>
        <dbReference type="PROSITE" id="PS50112"/>
    </source>
</evidence>
<dbReference type="SMART" id="SM00267">
    <property type="entry name" value="GGDEF"/>
    <property type="match status" value="1"/>
</dbReference>
<dbReference type="InterPro" id="IPR052155">
    <property type="entry name" value="Biofilm_reg_signaling"/>
</dbReference>
<dbReference type="SMART" id="SM00091">
    <property type="entry name" value="PAS"/>
    <property type="match status" value="1"/>
</dbReference>
<dbReference type="PANTHER" id="PTHR44757">
    <property type="entry name" value="DIGUANYLATE CYCLASE DGCP"/>
    <property type="match status" value="1"/>
</dbReference>
<evidence type="ECO:0000259" key="2">
    <source>
        <dbReference type="PROSITE" id="PS50113"/>
    </source>
</evidence>
<dbReference type="InterPro" id="IPR035965">
    <property type="entry name" value="PAS-like_dom_sf"/>
</dbReference>
<dbReference type="EMBL" id="CADCWL010000001">
    <property type="protein sequence ID" value="CAA9541494.1"/>
    <property type="molecule type" value="Genomic_DNA"/>
</dbReference>
<dbReference type="NCBIfam" id="TIGR00229">
    <property type="entry name" value="sensory_box"/>
    <property type="match status" value="1"/>
</dbReference>
<accession>A0A6J4U5Z5</accession>
<dbReference type="NCBIfam" id="TIGR00254">
    <property type="entry name" value="GGDEF"/>
    <property type="match status" value="1"/>
</dbReference>
<dbReference type="Gene3D" id="3.30.450.20">
    <property type="entry name" value="PAS domain"/>
    <property type="match status" value="1"/>
</dbReference>
<dbReference type="CDD" id="cd01949">
    <property type="entry name" value="GGDEF"/>
    <property type="match status" value="1"/>
</dbReference>
<feature type="domain" description="PAC" evidence="2">
    <location>
        <begin position="79"/>
        <end position="130"/>
    </location>
</feature>
<dbReference type="InterPro" id="IPR029787">
    <property type="entry name" value="Nucleotide_cyclase"/>
</dbReference>
<dbReference type="InterPro" id="IPR000014">
    <property type="entry name" value="PAS"/>
</dbReference>
<evidence type="ECO:0000259" key="3">
    <source>
        <dbReference type="PROSITE" id="PS50887"/>
    </source>
</evidence>
<dbReference type="PROSITE" id="PS50887">
    <property type="entry name" value="GGDEF"/>
    <property type="match status" value="1"/>
</dbReference>
<evidence type="ECO:0000313" key="4">
    <source>
        <dbReference type="EMBL" id="CAA9541494.1"/>
    </source>
</evidence>
<dbReference type="AlphaFoldDB" id="A0A6J4U5Z5"/>
<dbReference type="InterPro" id="IPR000160">
    <property type="entry name" value="GGDEF_dom"/>
</dbReference>
<dbReference type="SUPFAM" id="SSF55785">
    <property type="entry name" value="PYP-like sensor domain (PAS domain)"/>
    <property type="match status" value="1"/>
</dbReference>
<dbReference type="PROSITE" id="PS50113">
    <property type="entry name" value="PAC"/>
    <property type="match status" value="1"/>
</dbReference>
<sequence length="292" mass="31238">MFADTDALFRAALQCMPLGVALLAADGRIIFANPALRVMLGIDEARLTGADLASFLEAEPTPIDLGEACHRLTVDSAPLLLEQRYRPEGGPARWGILGLSLLGGDGPGAVFALNLQDITERKSEEERLHRLAFHDHVTGLPNRAVFEERLVAAAGRVADGQGELAVLFVDLDNFKAVNDAFGHHGGDHLLRTVADRLRSSVRSTDIVARYGGDEFAVLIEDVVIAPDAAAARVEASLRRPVILDQGSIALSASVGVAIRRPGQRDPEAIMREADAAMYRAKVGRGVIVRGSL</sequence>
<protein>
    <submittedName>
        <fullName evidence="4">Diguanylate cyclase/phosphodiesterase (GGDEF &amp; EAL domains) with PAS/PAC sensor(S)</fullName>
    </submittedName>
</protein>
<dbReference type="PROSITE" id="PS50112">
    <property type="entry name" value="PAS"/>
    <property type="match status" value="1"/>
</dbReference>
<dbReference type="InterPro" id="IPR000700">
    <property type="entry name" value="PAS-assoc_C"/>
</dbReference>
<dbReference type="InterPro" id="IPR043128">
    <property type="entry name" value="Rev_trsase/Diguanyl_cyclase"/>
</dbReference>